<dbReference type="GeneID" id="80557742"/>
<keyword evidence="2" id="KW-1185">Reference proteome</keyword>
<evidence type="ECO:0000313" key="2">
    <source>
        <dbReference type="Proteomes" id="UP001321479"/>
    </source>
</evidence>
<accession>A0ABM7NQZ2</accession>
<dbReference type="RefSeq" id="YP_010841145.1">
    <property type="nucleotide sequence ID" value="NC_079139.1"/>
</dbReference>
<dbReference type="Proteomes" id="UP001321479">
    <property type="component" value="Segment"/>
</dbReference>
<organism evidence="1 2">
    <name type="scientific">Cotonvirus japonicus</name>
    <dbReference type="NCBI Taxonomy" id="2811091"/>
    <lineage>
        <taxon>Viruses</taxon>
        <taxon>Varidnaviria</taxon>
        <taxon>Bamfordvirae</taxon>
        <taxon>Nucleocytoviricota</taxon>
        <taxon>Megaviricetes</taxon>
        <taxon>Imitervirales</taxon>
        <taxon>Mimiviridae</taxon>
        <taxon>Megamimivirinae</taxon>
        <taxon>Cotonvirus</taxon>
        <taxon>Cotonvirus japonicum</taxon>
    </lineage>
</organism>
<evidence type="ECO:0000313" key="1">
    <source>
        <dbReference type="EMBL" id="BCS82537.1"/>
    </source>
</evidence>
<dbReference type="EMBL" id="AP024483">
    <property type="protein sequence ID" value="BCS82537.1"/>
    <property type="molecule type" value="Genomic_DNA"/>
</dbReference>
<protein>
    <submittedName>
        <fullName evidence="1">Uncharacterized protein</fullName>
    </submittedName>
</protein>
<name>A0ABM7NQZ2_9VIRU</name>
<reference evidence="1 2" key="1">
    <citation type="submission" date="2021-02" db="EMBL/GenBank/DDBJ databases">
        <title>Cotonvirus japonicus, which uses Golgi apparatus of host cells for its virion factory, phylogenetically links tailed tupanvirus and icosahedral mimivirus.</title>
        <authorList>
            <person name="Takahashi H."/>
            <person name="Fukaya S."/>
            <person name="Song C."/>
            <person name="Murata K."/>
            <person name="Takemura M."/>
        </authorList>
    </citation>
    <scope>NUCLEOTIDE SEQUENCE [LARGE SCALE GENOMIC DNA]</scope>
</reference>
<sequence length="80" mass="9926">MHKGIYYWIGPYGIRIPANIKFVLAEDGFNYMYENGWITDMFVNVWEMYSLEHQMNEKIYKTKYATYNSKDKHWYYQQIF</sequence>
<proteinExistence type="predicted"/>